<reference evidence="2 3" key="1">
    <citation type="journal article" date="2018" name="Nat. Ecol. Evol.">
        <title>Shark genomes provide insights into elasmobranch evolution and the origin of vertebrates.</title>
        <authorList>
            <person name="Hara Y"/>
            <person name="Yamaguchi K"/>
            <person name="Onimaru K"/>
            <person name="Kadota M"/>
            <person name="Koyanagi M"/>
            <person name="Keeley SD"/>
            <person name="Tatsumi K"/>
            <person name="Tanaka K"/>
            <person name="Motone F"/>
            <person name="Kageyama Y"/>
            <person name="Nozu R"/>
            <person name="Adachi N"/>
            <person name="Nishimura O"/>
            <person name="Nakagawa R"/>
            <person name="Tanegashima C"/>
            <person name="Kiyatake I"/>
            <person name="Matsumoto R"/>
            <person name="Murakumo K"/>
            <person name="Nishida K"/>
            <person name="Terakita A"/>
            <person name="Kuratani S"/>
            <person name="Sato K"/>
            <person name="Hyodo S Kuraku.S."/>
        </authorList>
    </citation>
    <scope>NUCLEOTIDE SEQUENCE [LARGE SCALE GENOMIC DNA]</scope>
</reference>
<dbReference type="InterPro" id="IPR027197">
    <property type="entry name" value="SLC43A3"/>
</dbReference>
<keyword evidence="1" id="KW-1133">Transmembrane helix</keyword>
<dbReference type="PANTHER" id="PTHR20765">
    <property type="entry name" value="SOLUTE CARRIER FAMILY 43 MEMBER 3-RELATED"/>
    <property type="match status" value="1"/>
</dbReference>
<dbReference type="AlphaFoldDB" id="A0A401Q8K9"/>
<dbReference type="OrthoDB" id="330047at2759"/>
<keyword evidence="1" id="KW-0812">Transmembrane</keyword>
<proteinExistence type="predicted"/>
<dbReference type="STRING" id="75743.A0A401Q8K9"/>
<feature type="transmembrane region" description="Helical" evidence="1">
    <location>
        <begin position="120"/>
        <end position="142"/>
    </location>
</feature>
<organism evidence="2 3">
    <name type="scientific">Scyliorhinus torazame</name>
    <name type="common">Cloudy catshark</name>
    <name type="synonym">Catulus torazame</name>
    <dbReference type="NCBI Taxonomy" id="75743"/>
    <lineage>
        <taxon>Eukaryota</taxon>
        <taxon>Metazoa</taxon>
        <taxon>Chordata</taxon>
        <taxon>Craniata</taxon>
        <taxon>Vertebrata</taxon>
        <taxon>Chondrichthyes</taxon>
        <taxon>Elasmobranchii</taxon>
        <taxon>Galeomorphii</taxon>
        <taxon>Galeoidea</taxon>
        <taxon>Carcharhiniformes</taxon>
        <taxon>Scyliorhinidae</taxon>
        <taxon>Scyliorhinus</taxon>
    </lineage>
</organism>
<evidence type="ECO:0000313" key="3">
    <source>
        <dbReference type="Proteomes" id="UP000288216"/>
    </source>
</evidence>
<name>A0A401Q8K9_SCYTO</name>
<dbReference type="PANTHER" id="PTHR20765:SF1">
    <property type="entry name" value="EQUILIBRATIVE NUCLEOBASE TRANSPORTER 1"/>
    <property type="match status" value="1"/>
</dbReference>
<dbReference type="EMBL" id="BFAA01021682">
    <property type="protein sequence ID" value="GCB81722.1"/>
    <property type="molecule type" value="Genomic_DNA"/>
</dbReference>
<keyword evidence="1" id="KW-0472">Membrane</keyword>
<accession>A0A401Q8K9</accession>
<gene>
    <name evidence="2" type="ORF">scyTo_0022227</name>
</gene>
<feature type="transmembrane region" description="Helical" evidence="1">
    <location>
        <begin position="29"/>
        <end position="51"/>
    </location>
</feature>
<sequence>MDRHRRRTISSVTVTATATAQRLADMKSAVLSLAITVTLGVLFATFATVPVLEVQYVTFVLQVLTRSFLFGGLSTFITIAFPPCHFGKIFGLSFAVLACVSLLQYPCLALVQGPLQHNPLYLNIGLIVLVTLTYVHPIAVNLHCQREIRKRGVVNSS</sequence>
<evidence type="ECO:0000256" key="1">
    <source>
        <dbReference type="SAM" id="Phobius"/>
    </source>
</evidence>
<feature type="transmembrane region" description="Helical" evidence="1">
    <location>
        <begin position="89"/>
        <end position="108"/>
    </location>
</feature>
<evidence type="ECO:0000313" key="2">
    <source>
        <dbReference type="EMBL" id="GCB81722.1"/>
    </source>
</evidence>
<dbReference type="OMA" id="VFILIMR"/>
<protein>
    <submittedName>
        <fullName evidence="2">Uncharacterized protein</fullName>
    </submittedName>
</protein>
<dbReference type="Proteomes" id="UP000288216">
    <property type="component" value="Unassembled WGS sequence"/>
</dbReference>
<comment type="caution">
    <text evidence="2">The sequence shown here is derived from an EMBL/GenBank/DDBJ whole genome shotgun (WGS) entry which is preliminary data.</text>
</comment>
<feature type="transmembrane region" description="Helical" evidence="1">
    <location>
        <begin position="63"/>
        <end position="82"/>
    </location>
</feature>
<keyword evidence="3" id="KW-1185">Reference proteome</keyword>